<accession>A0ABS9EU69</accession>
<dbReference type="InterPro" id="IPR034904">
    <property type="entry name" value="FSCA_dom_sf"/>
</dbReference>
<reference evidence="2 3" key="1">
    <citation type="submission" date="2022-01" db="EMBL/GenBank/DDBJ databases">
        <title>Dethiosulfovibrio faecalis sp. nov., a novel proteolytic, non-sulfur-reducing bacterium isolated from a marine aquaculture solid waste bioreactor.</title>
        <authorList>
            <person name="Grabowski S."/>
            <person name="Apolinario E."/>
            <person name="Schneider N."/>
            <person name="Marshall C.W."/>
            <person name="Sowers K.R."/>
        </authorList>
    </citation>
    <scope>NUCLEOTIDE SEQUENCE [LARGE SCALE GENOMIC DNA]</scope>
    <source>
        <strain evidence="2 3">DSM 12537</strain>
    </source>
</reference>
<evidence type="ECO:0000313" key="2">
    <source>
        <dbReference type="EMBL" id="MCF4143375.1"/>
    </source>
</evidence>
<keyword evidence="3" id="KW-1185">Reference proteome</keyword>
<comment type="caution">
    <text evidence="2">The sequence shown here is derived from an EMBL/GenBank/DDBJ whole genome shotgun (WGS) entry which is preliminary data.</text>
</comment>
<evidence type="ECO:0000313" key="3">
    <source>
        <dbReference type="Proteomes" id="UP001200430"/>
    </source>
</evidence>
<name>A0ABS9EU69_9BACT</name>
<dbReference type="InterPro" id="IPR001075">
    <property type="entry name" value="NIF_FeS_clus_asmbl_NifU_C"/>
</dbReference>
<dbReference type="RefSeq" id="WP_236100076.1">
    <property type="nucleotide sequence ID" value="NZ_JAKGUD010000014.1"/>
</dbReference>
<dbReference type="Gene3D" id="3.30.300.130">
    <property type="entry name" value="Fe-S cluster assembly (FSCA)"/>
    <property type="match status" value="1"/>
</dbReference>
<evidence type="ECO:0000259" key="1">
    <source>
        <dbReference type="Pfam" id="PF01106"/>
    </source>
</evidence>
<dbReference type="SUPFAM" id="SSF117916">
    <property type="entry name" value="Fe-S cluster assembly (FSCA) domain-like"/>
    <property type="match status" value="1"/>
</dbReference>
<protein>
    <submittedName>
        <fullName evidence="2">NifU family protein</fullName>
    </submittedName>
</protein>
<proteinExistence type="predicted"/>
<gene>
    <name evidence="2" type="ORF">L2W38_11185</name>
</gene>
<organism evidence="2 3">
    <name type="scientific">Dethiosulfovibrio marinus</name>
    <dbReference type="NCBI Taxonomy" id="133532"/>
    <lineage>
        <taxon>Bacteria</taxon>
        <taxon>Thermotogati</taxon>
        <taxon>Synergistota</taxon>
        <taxon>Synergistia</taxon>
        <taxon>Synergistales</taxon>
        <taxon>Dethiosulfovibrionaceae</taxon>
        <taxon>Dethiosulfovibrio</taxon>
    </lineage>
</organism>
<dbReference type="PANTHER" id="PTHR11178">
    <property type="entry name" value="IRON-SULFUR CLUSTER SCAFFOLD PROTEIN NFU-RELATED"/>
    <property type="match status" value="1"/>
</dbReference>
<dbReference type="Proteomes" id="UP001200430">
    <property type="component" value="Unassembled WGS sequence"/>
</dbReference>
<dbReference type="Pfam" id="PF01106">
    <property type="entry name" value="NifU"/>
    <property type="match status" value="1"/>
</dbReference>
<feature type="domain" description="NIF system FeS cluster assembly NifU C-terminal" evidence="1">
    <location>
        <begin position="7"/>
        <end position="75"/>
    </location>
</feature>
<dbReference type="EMBL" id="JAKGUD010000014">
    <property type="protein sequence ID" value="MCF4143375.1"/>
    <property type="molecule type" value="Genomic_DNA"/>
</dbReference>
<sequence>MNLIDRINEVVDKSIRPALQSHGGDVEVVSFDEESGVISARLQGACGTCPFAQETLRMQVEAVLKREIPEVSSVVRA</sequence>